<reference evidence="4" key="1">
    <citation type="journal article" date="2016" name="Nat. Commun.">
        <title>Genome analysis of three Pneumocystis species reveals adaptation mechanisms to life exclusively in mammalian hosts.</title>
        <authorList>
            <person name="Ma L."/>
            <person name="Chen Z."/>
            <person name="Huang D.W."/>
            <person name="Kutty G."/>
            <person name="Ishihara M."/>
            <person name="Wang H."/>
            <person name="Abouelleil A."/>
            <person name="Bishop L."/>
            <person name="Davey E."/>
            <person name="Deng R."/>
            <person name="Deng X."/>
            <person name="Fan L."/>
            <person name="Fantoni G."/>
            <person name="Fitzgerald M."/>
            <person name="Gogineni E."/>
            <person name="Goldberg J.M."/>
            <person name="Handley G."/>
            <person name="Hu X."/>
            <person name="Huber C."/>
            <person name="Jiao X."/>
            <person name="Jones K."/>
            <person name="Levin J.Z."/>
            <person name="Liu Y."/>
            <person name="Macdonald P."/>
            <person name="Melnikov A."/>
            <person name="Raley C."/>
            <person name="Sassi M."/>
            <person name="Sherman B.T."/>
            <person name="Song X."/>
            <person name="Sykes S."/>
            <person name="Tran B."/>
            <person name="Walsh L."/>
            <person name="Xia Y."/>
            <person name="Yang J."/>
            <person name="Young S."/>
            <person name="Zeng Q."/>
            <person name="Zheng X."/>
            <person name="Stephens R."/>
            <person name="Nusbaum C."/>
            <person name="Birren B.W."/>
            <person name="Azadi P."/>
            <person name="Lempicki R.A."/>
            <person name="Cuomo C.A."/>
            <person name="Kovacs J.A."/>
        </authorList>
    </citation>
    <scope>NUCLEOTIDE SEQUENCE [LARGE SCALE GENOMIC DNA]</scope>
    <source>
        <strain evidence="4">B80</strain>
    </source>
</reference>
<feature type="domain" description="TTI1 N-terminal TPR" evidence="1">
    <location>
        <begin position="18"/>
        <end position="354"/>
    </location>
</feature>
<dbReference type="AlphaFoldDB" id="A0A0W4ZBT9"/>
<gene>
    <name evidence="3" type="ORF">T552_03186</name>
</gene>
<keyword evidence="4" id="KW-1185">Reference proteome</keyword>
<dbReference type="OrthoDB" id="49511at2759"/>
<proteinExistence type="predicted"/>
<dbReference type="PANTHER" id="PTHR18460">
    <property type="entry name" value="TEL2 INTERACTING PROTEIN 1 TTI1 FAMILY MEMBER"/>
    <property type="match status" value="1"/>
</dbReference>
<dbReference type="InterPro" id="IPR052587">
    <property type="entry name" value="TELO2-interacting_protein_1"/>
</dbReference>
<dbReference type="PANTHER" id="PTHR18460:SF3">
    <property type="entry name" value="TELO2-INTERACTING PROTEIN 1 HOMOLOG"/>
    <property type="match status" value="1"/>
</dbReference>
<dbReference type="InterPro" id="IPR049362">
    <property type="entry name" value="TTI1_rpt"/>
</dbReference>
<evidence type="ECO:0000313" key="3">
    <source>
        <dbReference type="EMBL" id="KTW25912.1"/>
    </source>
</evidence>
<dbReference type="Proteomes" id="UP000054454">
    <property type="component" value="Unassembled WGS sequence"/>
</dbReference>
<dbReference type="EMBL" id="LFVZ01000015">
    <property type="protein sequence ID" value="KTW25912.1"/>
    <property type="molecule type" value="Genomic_DNA"/>
</dbReference>
<dbReference type="RefSeq" id="XP_018224492.1">
    <property type="nucleotide sequence ID" value="XM_018371699.1"/>
</dbReference>
<accession>A0A0W4ZBT9</accession>
<dbReference type="Pfam" id="PF21547">
    <property type="entry name" value="TTI1"/>
    <property type="match status" value="1"/>
</dbReference>
<evidence type="ECO:0000259" key="1">
    <source>
        <dbReference type="Pfam" id="PF24173"/>
    </source>
</evidence>
<evidence type="ECO:0000313" key="4">
    <source>
        <dbReference type="Proteomes" id="UP000054454"/>
    </source>
</evidence>
<dbReference type="Pfam" id="PF24181">
    <property type="entry name" value="TPR_TTI1_C"/>
    <property type="match status" value="1"/>
</dbReference>
<feature type="domain" description="TTI1 C-terminal TPR" evidence="2">
    <location>
        <begin position="807"/>
        <end position="978"/>
    </location>
</feature>
<dbReference type="GeneID" id="28937902"/>
<dbReference type="GO" id="GO:0005737">
    <property type="term" value="C:cytoplasm"/>
    <property type="evidence" value="ECO:0007669"/>
    <property type="project" value="TreeGrafter"/>
</dbReference>
<dbReference type="InterPro" id="IPR016024">
    <property type="entry name" value="ARM-type_fold"/>
</dbReference>
<dbReference type="SUPFAM" id="SSF48371">
    <property type="entry name" value="ARM repeat"/>
    <property type="match status" value="1"/>
</dbReference>
<evidence type="ECO:0000259" key="2">
    <source>
        <dbReference type="Pfam" id="PF24181"/>
    </source>
</evidence>
<dbReference type="Pfam" id="PF24173">
    <property type="entry name" value="TPR_TTI1_N"/>
    <property type="match status" value="1"/>
</dbReference>
<sequence length="1017" mass="116701">MRLSCVWTDLSLGPDIYVSLEALYKTLSSFSSEEPLGSNISDYVFLPLSHLWRGYRDLDDRHKEGLLKCTNELIRVGWGLEMSDALFKQLCVLLTGFIRPVSGVKRDIPEDVCLEGLKGLCMLFRCKIERQKCLGNDKEGLDEGLVAIIGYIITVLLEIYEKTVWNRLQYKCIQVLQVFLFEIVEDKKVLRRFLPGIMSCICQLVVNGKIKHSRAIIGSIVLSRRLLETCFADDSLQIVDNVEVEGMEEKKGLDHVFSMLNVESNVLEVNKEDSKGLDVRSEGKVSVGSQEWLVNTRERVYSVCNILLSLKAHSNKQVRKEILEFSIGLFNTCFKMLCNCIQLLLSTILFLAGDLEESIQNISVKFLFQLEEQRYSEQELEDVINILLKEYLDAWPGLKLHNDEDAKRHHLVAMMHIFSFLSKKHLGSGFVFDFLIDRISDSLHFATDTKILRKTDLIQPFFHFNTQDLSDNHVYSGLKFPMFRFESIESDLTCFALENLFSNFGKYSTVEFFNSLLYKIKISTSEPRTNVLRWIFLCNLRHMIHNSSLQHDQNININMESIYTNIYPDSLNYISEFSSYMYDEAIDWNISQDKVVHICLDLEIISLIAKKLGRPFRNEFVDCLYPIVGLLGSHCEPIIRHARICLNNLTVYCEYDSIQDLLIGNVDYLINAINLKLNTFDVFPTGPAVLIILLRLVGFTMVPYLEDVVDSVFAILDNYHGYSNIVSVFFSFLNEVVRINGIVERPKISQVVYQDDIHSTGPCSKVIQIVTKIRSLYHRNTTEIMETSFDSLNYSTSSENLSNDMNKVTLKIIQKISNKSQMFLNHQSPNIRNELLKMLSVSIPFLASDERSFLPFINDIWPLIIGQLNLNEMTSIILSSLNVIALLCVYAKDFMTSRLSKHGIKILCNLLNESCQQDIHRIVNRFSRSVNIQNGIFAVFNSVIENVKLPDKCIDKIIESVISFLGKTSKELEIEALKITLEKKYPDKLWLSMLSFADFRANIPVSVDNLLFPDIVL</sequence>
<dbReference type="VEuPathDB" id="FungiDB:T552_03186"/>
<dbReference type="InterPro" id="IPR057566">
    <property type="entry name" value="TPR_TTI1_N"/>
</dbReference>
<name>A0A0W4ZBT9_PNEC8</name>
<organism evidence="3 4">
    <name type="scientific">Pneumocystis carinii (strain B80)</name>
    <name type="common">Rat pneumocystis pneumonia agent</name>
    <name type="synonym">Pneumocystis carinii f. sp. carinii</name>
    <dbReference type="NCBI Taxonomy" id="1408658"/>
    <lineage>
        <taxon>Eukaryota</taxon>
        <taxon>Fungi</taxon>
        <taxon>Dikarya</taxon>
        <taxon>Ascomycota</taxon>
        <taxon>Taphrinomycotina</taxon>
        <taxon>Pneumocystomycetes</taxon>
        <taxon>Pneumocystaceae</taxon>
        <taxon>Pneumocystis</taxon>
    </lineage>
</organism>
<protein>
    <submittedName>
        <fullName evidence="3">Uncharacterized protein</fullName>
    </submittedName>
</protein>
<dbReference type="InterPro" id="IPR011989">
    <property type="entry name" value="ARM-like"/>
</dbReference>
<dbReference type="InterPro" id="IPR057567">
    <property type="entry name" value="TPR_TTI1_C"/>
</dbReference>
<dbReference type="Gene3D" id="1.25.10.10">
    <property type="entry name" value="Leucine-rich Repeat Variant"/>
    <property type="match status" value="1"/>
</dbReference>
<comment type="caution">
    <text evidence="3">The sequence shown here is derived from an EMBL/GenBank/DDBJ whole genome shotgun (WGS) entry which is preliminary data.</text>
</comment>